<dbReference type="InterPro" id="IPR036196">
    <property type="entry name" value="Ptyr_pPase_sf"/>
</dbReference>
<name>A0A0F9VET0_9ZZZZ</name>
<evidence type="ECO:0000259" key="1">
    <source>
        <dbReference type="SMART" id="SM00226"/>
    </source>
</evidence>
<gene>
    <name evidence="2" type="ORF">LCGC14_0493130</name>
</gene>
<sequence>MAEGFLKNFFLNLNVDVIVKSGGISSNARDGMLISMDARLAMKEIGIVLSQEYLSTDIKKHIELITEADLILTLTKQHKEEIHKFIKVNNKQILTIKEFAGGAGDIEDPSMKELEGFRRTRIEIVENLMLGLNKYSFQNMVKI</sequence>
<comment type="caution">
    <text evidence="2">The sequence shown here is derived from an EMBL/GenBank/DDBJ whole genome shotgun (WGS) entry which is preliminary data.</text>
</comment>
<proteinExistence type="predicted"/>
<dbReference type="SMART" id="SM00226">
    <property type="entry name" value="LMWPc"/>
    <property type="match status" value="1"/>
</dbReference>
<evidence type="ECO:0000313" key="2">
    <source>
        <dbReference type="EMBL" id="KKN64268.1"/>
    </source>
</evidence>
<dbReference type="EMBL" id="LAZR01000561">
    <property type="protein sequence ID" value="KKN64268.1"/>
    <property type="molecule type" value="Genomic_DNA"/>
</dbReference>
<organism evidence="2">
    <name type="scientific">marine sediment metagenome</name>
    <dbReference type="NCBI Taxonomy" id="412755"/>
    <lineage>
        <taxon>unclassified sequences</taxon>
        <taxon>metagenomes</taxon>
        <taxon>ecological metagenomes</taxon>
    </lineage>
</organism>
<dbReference type="AlphaFoldDB" id="A0A0F9VET0"/>
<dbReference type="Gene3D" id="3.40.50.2300">
    <property type="match status" value="1"/>
</dbReference>
<reference evidence="2" key="1">
    <citation type="journal article" date="2015" name="Nature">
        <title>Complex archaea that bridge the gap between prokaryotes and eukaryotes.</title>
        <authorList>
            <person name="Spang A."/>
            <person name="Saw J.H."/>
            <person name="Jorgensen S.L."/>
            <person name="Zaremba-Niedzwiedzka K."/>
            <person name="Martijn J."/>
            <person name="Lind A.E."/>
            <person name="van Eijk R."/>
            <person name="Schleper C."/>
            <person name="Guy L."/>
            <person name="Ettema T.J."/>
        </authorList>
    </citation>
    <scope>NUCLEOTIDE SEQUENCE</scope>
</reference>
<dbReference type="Pfam" id="PF01451">
    <property type="entry name" value="LMWPc"/>
    <property type="match status" value="1"/>
</dbReference>
<accession>A0A0F9VET0</accession>
<dbReference type="InterPro" id="IPR023485">
    <property type="entry name" value="Ptyr_pPase"/>
</dbReference>
<feature type="domain" description="Phosphotyrosine protein phosphatase I" evidence="1">
    <location>
        <begin position="1"/>
        <end position="134"/>
    </location>
</feature>
<dbReference type="SUPFAM" id="SSF52788">
    <property type="entry name" value="Phosphotyrosine protein phosphatases I"/>
    <property type="match status" value="1"/>
</dbReference>
<protein>
    <recommendedName>
        <fullName evidence="1">Phosphotyrosine protein phosphatase I domain-containing protein</fullName>
    </recommendedName>
</protein>